<name>A0A7W5E2Z1_9BACT</name>
<dbReference type="AlphaFoldDB" id="A0A7W5E2Z1"/>
<dbReference type="GO" id="GO:0006313">
    <property type="term" value="P:DNA transposition"/>
    <property type="evidence" value="ECO:0007669"/>
    <property type="project" value="InterPro"/>
</dbReference>
<feature type="coiled-coil region" evidence="1">
    <location>
        <begin position="172"/>
        <end position="199"/>
    </location>
</feature>
<evidence type="ECO:0000256" key="1">
    <source>
        <dbReference type="SAM" id="Coils"/>
    </source>
</evidence>
<comment type="caution">
    <text evidence="4">The sequence shown here is derived from an EMBL/GenBank/DDBJ whole genome shotgun (WGS) entry which is preliminary data.</text>
</comment>
<dbReference type="GO" id="GO:0004803">
    <property type="term" value="F:transposase activity"/>
    <property type="evidence" value="ECO:0007669"/>
    <property type="project" value="InterPro"/>
</dbReference>
<feature type="domain" description="Transposase IS116/IS110/IS902 C-terminal" evidence="3">
    <location>
        <begin position="312"/>
        <end position="390"/>
    </location>
</feature>
<dbReference type="Proteomes" id="UP000536179">
    <property type="component" value="Unassembled WGS sequence"/>
</dbReference>
<evidence type="ECO:0000259" key="2">
    <source>
        <dbReference type="Pfam" id="PF01548"/>
    </source>
</evidence>
<dbReference type="Pfam" id="PF01548">
    <property type="entry name" value="DEDD_Tnp_IS110"/>
    <property type="match status" value="1"/>
</dbReference>
<dbReference type="EMBL" id="JACHXU010000022">
    <property type="protein sequence ID" value="MBB3209249.1"/>
    <property type="molecule type" value="Genomic_DNA"/>
</dbReference>
<keyword evidence="1" id="KW-0175">Coiled coil</keyword>
<dbReference type="InterPro" id="IPR047650">
    <property type="entry name" value="Transpos_IS110"/>
</dbReference>
<dbReference type="Pfam" id="PF02371">
    <property type="entry name" value="Transposase_20"/>
    <property type="match status" value="1"/>
</dbReference>
<reference evidence="4 5" key="1">
    <citation type="submission" date="2020-08" db="EMBL/GenBank/DDBJ databases">
        <title>Genomic Encyclopedia of Type Strains, Phase III (KMG-III): the genomes of soil and plant-associated and newly described type strains.</title>
        <authorList>
            <person name="Whitman W."/>
        </authorList>
    </citation>
    <scope>NUCLEOTIDE SEQUENCE [LARGE SCALE GENOMIC DNA]</scope>
    <source>
        <strain evidence="4 5">CECT 8075</strain>
    </source>
</reference>
<feature type="domain" description="Transposase IS110-like N-terminal" evidence="2">
    <location>
        <begin position="45"/>
        <end position="202"/>
    </location>
</feature>
<sequence length="521" mass="58409">MAAKTKSTRKAKKASSNRRYIGKPNGVIQARVRDVGPERFAVISVDCAKRRSKWMLCDYFGRVIIEPTNVEHNSGAFKAMVNSAMAACQAEGIVDSIAAVEMTGVYHRPVQAALRRAGFDTRVVHPFASSHYRKPLHPGNKTDDTDLEAIFHAAINGYGLASLPVSETYLSLQRLSRHRRNLVKQRARLQVQIRALMHQSMPGYADLWEEDKLFNKSIAMPIAKHFSSAEAVKKAKQTGLVKYLHSIKVRFQERTLDKTHAWSLQAADAPPLQKLLTEQWKQLAENHSLMTSQIIDIEQKTAHFRVQTPYVLLLSVTGINVVSAGELAGEAGPIEHYGSATALNGRALLYPSRYQSDEVDRSDSIARHGNRKLRAACILVAKNLIKCHPYYRGLAAVWAKRNIVTVDRQCRMANRANRMIFQIVSGRQVWRGKGIDREYLLAKLREFHRRHGTTLEATVADMKRAFEWLPKSTYADEAKPLAKLSKKRRGKTASIGDLLIPLLVRLGVGQSSEVESETSEA</sequence>
<dbReference type="InterPro" id="IPR002525">
    <property type="entry name" value="Transp_IS110-like_N"/>
</dbReference>
<proteinExistence type="predicted"/>
<dbReference type="RefSeq" id="WP_184307711.1">
    <property type="nucleotide sequence ID" value="NZ_JACHXU010000022.1"/>
</dbReference>
<gene>
    <name evidence="4" type="ORF">FHS27_005089</name>
</gene>
<dbReference type="GO" id="GO:0003677">
    <property type="term" value="F:DNA binding"/>
    <property type="evidence" value="ECO:0007669"/>
    <property type="project" value="InterPro"/>
</dbReference>
<protein>
    <submittedName>
        <fullName evidence="4">Transposase</fullName>
    </submittedName>
</protein>
<evidence type="ECO:0000313" key="5">
    <source>
        <dbReference type="Proteomes" id="UP000536179"/>
    </source>
</evidence>
<evidence type="ECO:0000259" key="3">
    <source>
        <dbReference type="Pfam" id="PF02371"/>
    </source>
</evidence>
<organism evidence="4 5">
    <name type="scientific">Aporhodopirellula rubra</name>
    <dbReference type="NCBI Taxonomy" id="980271"/>
    <lineage>
        <taxon>Bacteria</taxon>
        <taxon>Pseudomonadati</taxon>
        <taxon>Planctomycetota</taxon>
        <taxon>Planctomycetia</taxon>
        <taxon>Pirellulales</taxon>
        <taxon>Pirellulaceae</taxon>
        <taxon>Aporhodopirellula</taxon>
    </lineage>
</organism>
<dbReference type="PANTHER" id="PTHR33055:SF3">
    <property type="entry name" value="PUTATIVE TRANSPOSASE FOR IS117-RELATED"/>
    <property type="match status" value="1"/>
</dbReference>
<dbReference type="InterPro" id="IPR003346">
    <property type="entry name" value="Transposase_20"/>
</dbReference>
<keyword evidence="5" id="KW-1185">Reference proteome</keyword>
<dbReference type="PANTHER" id="PTHR33055">
    <property type="entry name" value="TRANSPOSASE FOR INSERTION SEQUENCE ELEMENT IS1111A"/>
    <property type="match status" value="1"/>
</dbReference>
<accession>A0A7W5E2Z1</accession>
<evidence type="ECO:0000313" key="4">
    <source>
        <dbReference type="EMBL" id="MBB3209249.1"/>
    </source>
</evidence>